<sequence length="416" mass="44838">MINFPGQGYIATGFHNKNNEINADANVESRRHIRLDAFVERSNGSRLTVSAQYESSVTRDNFTRASETSNVYAQPKVQSVTNNSGPTLAASNILGFIAQRLGLDAAEGDDTEALQSRLQAGLDGFLKGYGEAREQLLALGQLNGDVLDAVDKTFKDVLTGIADLAQEYGLENPAADLLAEIKTNEEELNVDAVAQTVNASNLSLSAEMLQARTFEFEVKTAEGDIVLIRALAEQSGSYSTNADGKSISASSSTVNQFSFSVEGELNSDEITALNDLLGKVSDLSATFYSGNLEGAFEQALSLGYDDEQIASFSLNLTMSTFTRVDDSYGKVARQGERPQPQEQSANKVEMMDAKVARMAAFIQQLEKIRLEGESLGIAHSALGSLLDKSVGQEHSAVRQHAERFLSALQNINPVKG</sequence>
<dbReference type="EMBL" id="CP000282">
    <property type="protein sequence ID" value="ABD81036.1"/>
    <property type="molecule type" value="Genomic_DNA"/>
</dbReference>
<proteinExistence type="predicted"/>
<evidence type="ECO:0000259" key="1">
    <source>
        <dbReference type="Pfam" id="PF18433"/>
    </source>
</evidence>
<dbReference type="AlphaFoldDB" id="Q21JU3"/>
<organism evidence="2 3">
    <name type="scientific">Saccharophagus degradans (strain 2-40 / ATCC 43961 / DSM 17024)</name>
    <dbReference type="NCBI Taxonomy" id="203122"/>
    <lineage>
        <taxon>Bacteria</taxon>
        <taxon>Pseudomonadati</taxon>
        <taxon>Pseudomonadota</taxon>
        <taxon>Gammaproteobacteria</taxon>
        <taxon>Cellvibrionales</taxon>
        <taxon>Cellvibrionaceae</taxon>
        <taxon>Saccharophagus</taxon>
    </lineage>
</organism>
<dbReference type="OrthoDB" id="7366224at2"/>
<dbReference type="STRING" id="203122.Sde_1776"/>
<gene>
    <name evidence="2" type="ordered locus">Sde_1776</name>
</gene>
<protein>
    <recommendedName>
        <fullName evidence="1">DUF5610 domain-containing protein</fullName>
    </recommendedName>
</protein>
<keyword evidence="3" id="KW-1185">Reference proteome</keyword>
<dbReference type="GeneID" id="98613449"/>
<dbReference type="InterPro" id="IPR041651">
    <property type="entry name" value="DUF5610"/>
</dbReference>
<dbReference type="HOGENOM" id="CLU_660363_0_0_6"/>
<dbReference type="KEGG" id="sde:Sde_1776"/>
<accession>Q21JU3</accession>
<dbReference type="Pfam" id="PF18433">
    <property type="entry name" value="DUF5610"/>
    <property type="match status" value="1"/>
</dbReference>
<feature type="domain" description="DUF5610" evidence="1">
    <location>
        <begin position="64"/>
        <end position="164"/>
    </location>
</feature>
<evidence type="ECO:0000313" key="2">
    <source>
        <dbReference type="EMBL" id="ABD81036.1"/>
    </source>
</evidence>
<reference evidence="2 3" key="1">
    <citation type="journal article" date="2008" name="PLoS Genet.">
        <title>Complete genome sequence of the complex carbohydrate-degrading marine bacterium, Saccharophagus degradans strain 2-40 T.</title>
        <authorList>
            <person name="Weiner R.M."/>
            <person name="Taylor L.E.II."/>
            <person name="Henrissat B."/>
            <person name="Hauser L."/>
            <person name="Land M."/>
            <person name="Coutinho P.M."/>
            <person name="Rancurel C."/>
            <person name="Saunders E.H."/>
            <person name="Longmire A.G."/>
            <person name="Zhang H."/>
            <person name="Bayer E.A."/>
            <person name="Gilbert H.J."/>
            <person name="Larimer F."/>
            <person name="Zhulin I.B."/>
            <person name="Ekborg N.A."/>
            <person name="Lamed R."/>
            <person name="Richardson P.M."/>
            <person name="Borovok I."/>
            <person name="Hutcheson S."/>
        </authorList>
    </citation>
    <scope>NUCLEOTIDE SEQUENCE [LARGE SCALE GENOMIC DNA]</scope>
    <source>
        <strain evidence="3">2-40 / ATCC 43961 / DSM 17024</strain>
    </source>
</reference>
<evidence type="ECO:0000313" key="3">
    <source>
        <dbReference type="Proteomes" id="UP000001947"/>
    </source>
</evidence>
<dbReference type="eggNOG" id="COG3170">
    <property type="taxonomic scope" value="Bacteria"/>
</dbReference>
<name>Q21JU3_SACD2</name>
<dbReference type="RefSeq" id="WP_011468256.1">
    <property type="nucleotide sequence ID" value="NC_007912.1"/>
</dbReference>
<dbReference type="Proteomes" id="UP000001947">
    <property type="component" value="Chromosome"/>
</dbReference>